<reference evidence="1" key="1">
    <citation type="submission" date="2020-02" db="EMBL/GenBank/DDBJ databases">
        <authorList>
            <person name="Meier V. D."/>
        </authorList>
    </citation>
    <scope>NUCLEOTIDE SEQUENCE</scope>
    <source>
        <strain evidence="1">AVDCRST_MAG77</strain>
    </source>
</reference>
<dbReference type="EMBL" id="CADCTC010000031">
    <property type="protein sequence ID" value="CAA9220702.1"/>
    <property type="molecule type" value="Genomic_DNA"/>
</dbReference>
<accession>A0A6J4HE27</accession>
<organism evidence="1">
    <name type="scientific">uncultured Chloroflexota bacterium</name>
    <dbReference type="NCBI Taxonomy" id="166587"/>
    <lineage>
        <taxon>Bacteria</taxon>
        <taxon>Bacillati</taxon>
        <taxon>Chloroflexota</taxon>
        <taxon>environmental samples</taxon>
    </lineage>
</organism>
<protein>
    <recommendedName>
        <fullName evidence="2">3-oxoacyl-[acyl-carrier-protein] reductase</fullName>
    </recommendedName>
</protein>
<dbReference type="InterPro" id="IPR036291">
    <property type="entry name" value="NAD(P)-bd_dom_sf"/>
</dbReference>
<evidence type="ECO:0000313" key="1">
    <source>
        <dbReference type="EMBL" id="CAA9220702.1"/>
    </source>
</evidence>
<dbReference type="AlphaFoldDB" id="A0A6J4HE27"/>
<dbReference type="Pfam" id="PF13561">
    <property type="entry name" value="adh_short_C2"/>
    <property type="match status" value="1"/>
</dbReference>
<proteinExistence type="predicted"/>
<gene>
    <name evidence="1" type="ORF">AVDCRST_MAG77-448</name>
</gene>
<sequence length="54" mass="5861">MVVTRVPAEIVRNPRNPIGRYADPEELAEVINFLCSEQNTYMSGGIVPVKGGTA</sequence>
<dbReference type="SUPFAM" id="SSF51735">
    <property type="entry name" value="NAD(P)-binding Rossmann-fold domains"/>
    <property type="match status" value="1"/>
</dbReference>
<evidence type="ECO:0008006" key="2">
    <source>
        <dbReference type="Google" id="ProtNLM"/>
    </source>
</evidence>
<dbReference type="InterPro" id="IPR002347">
    <property type="entry name" value="SDR_fam"/>
</dbReference>
<dbReference type="Gene3D" id="3.40.50.720">
    <property type="entry name" value="NAD(P)-binding Rossmann-like Domain"/>
    <property type="match status" value="1"/>
</dbReference>
<name>A0A6J4HE27_9CHLR</name>